<dbReference type="Gene3D" id="3.40.630.30">
    <property type="match status" value="1"/>
</dbReference>
<dbReference type="AlphaFoldDB" id="A0AB35T893"/>
<feature type="domain" description="N-acetyltransferase" evidence="1">
    <location>
        <begin position="204"/>
        <end position="380"/>
    </location>
</feature>
<dbReference type="GO" id="GO:0016747">
    <property type="term" value="F:acyltransferase activity, transferring groups other than amino-acyl groups"/>
    <property type="evidence" value="ECO:0007669"/>
    <property type="project" value="InterPro"/>
</dbReference>
<dbReference type="InterPro" id="IPR016181">
    <property type="entry name" value="Acyl_CoA_acyltransferase"/>
</dbReference>
<dbReference type="PANTHER" id="PTHR41368:SF1">
    <property type="entry name" value="PROTEIN YGHO"/>
    <property type="match status" value="1"/>
</dbReference>
<gene>
    <name evidence="2" type="ORF">SIL72_15065</name>
</gene>
<comment type="caution">
    <text evidence="2">The sequence shown here is derived from an EMBL/GenBank/DDBJ whole genome shotgun (WGS) entry which is preliminary data.</text>
</comment>
<proteinExistence type="predicted"/>
<accession>A0AB35T893</accession>
<name>A0AB35T893_RUBRA</name>
<dbReference type="PROSITE" id="PS51186">
    <property type="entry name" value="GNAT"/>
    <property type="match status" value="2"/>
</dbReference>
<dbReference type="SUPFAM" id="SSF55729">
    <property type="entry name" value="Acyl-CoA N-acyltransferases (Nat)"/>
    <property type="match status" value="1"/>
</dbReference>
<evidence type="ECO:0000313" key="2">
    <source>
        <dbReference type="EMBL" id="MDX5895346.1"/>
    </source>
</evidence>
<dbReference type="InterPro" id="IPR000182">
    <property type="entry name" value="GNAT_dom"/>
</dbReference>
<dbReference type="EMBL" id="JAWXXX010000002">
    <property type="protein sequence ID" value="MDX5895346.1"/>
    <property type="molecule type" value="Genomic_DNA"/>
</dbReference>
<dbReference type="Proteomes" id="UP001281130">
    <property type="component" value="Unassembled WGS sequence"/>
</dbReference>
<dbReference type="InterPro" id="IPR039968">
    <property type="entry name" value="BcerS-like"/>
</dbReference>
<feature type="domain" description="N-acetyltransferase" evidence="1">
    <location>
        <begin position="10"/>
        <end position="158"/>
    </location>
</feature>
<evidence type="ECO:0000313" key="3">
    <source>
        <dbReference type="Proteomes" id="UP001281130"/>
    </source>
</evidence>
<organism evidence="2 3">
    <name type="scientific">Rubrobacter radiotolerans</name>
    <name type="common">Arthrobacter radiotolerans</name>
    <dbReference type="NCBI Taxonomy" id="42256"/>
    <lineage>
        <taxon>Bacteria</taxon>
        <taxon>Bacillati</taxon>
        <taxon>Actinomycetota</taxon>
        <taxon>Rubrobacteria</taxon>
        <taxon>Rubrobacterales</taxon>
        <taxon>Rubrobacteraceae</taxon>
        <taxon>Rubrobacter</taxon>
    </lineage>
</organism>
<sequence>MSEAGAGGMTSVREVRSRADLKRFIRYPFERYRDDPNWVPPLLLAERRRFDPKKNPFFRHARMYLFLAERNGEVVGRIAAVDDDNHNETHGDNLAFFGFFEAADGEAARALFARVEERARRLGREAVRGPANPSMNEGAGFQIDAFGKMPYVMTPYNPPEYPRYAEEAGYRKVKDLYAWHFERSQRLGERIARLAGRVRKRHNPTVRPVDPGRFNTELALVKRIYDEAWEKNWGFVKYTDAEFEALARELRLILDPDLALFVELEGRPVGLGLCLPDANQVFKRMRGRLLPFGILAFLKRRSTVDRLRLAILGLLPEHRNKGLEVLLIDELYRRAMPKGYQSCECSWVLEDNRAMNRGIEASGATLYKTYRLYEKEVRRG</sequence>
<reference evidence="2" key="1">
    <citation type="submission" date="2023-11" db="EMBL/GenBank/DDBJ databases">
        <title>MicrobeMod: A computational toolkit for identifying prokaryotic methylation and restriction-modification with nanopore sequencing.</title>
        <authorList>
            <person name="Crits-Christoph A."/>
            <person name="Kang S.C."/>
            <person name="Lee H."/>
            <person name="Ostrov N."/>
        </authorList>
    </citation>
    <scope>NUCLEOTIDE SEQUENCE</scope>
    <source>
        <strain evidence="2">ATCC 51242</strain>
    </source>
</reference>
<protein>
    <recommendedName>
        <fullName evidence="1">N-acetyltransferase domain-containing protein</fullName>
    </recommendedName>
</protein>
<dbReference type="PANTHER" id="PTHR41368">
    <property type="entry name" value="PROTEIN YGHO"/>
    <property type="match status" value="1"/>
</dbReference>
<dbReference type="RefSeq" id="WP_051589994.1">
    <property type="nucleotide sequence ID" value="NZ_CP007515.1"/>
</dbReference>
<evidence type="ECO:0000259" key="1">
    <source>
        <dbReference type="PROSITE" id="PS51186"/>
    </source>
</evidence>